<reference evidence="4 5" key="1">
    <citation type="submission" date="2014-06" db="EMBL/GenBank/DDBJ databases">
        <title>The Genome of the Aflatoxigenic Filamentous Fungus Aspergillus nomius.</title>
        <authorList>
            <person name="Moore M.G."/>
            <person name="Shannon B.M."/>
            <person name="Brian M.M."/>
        </authorList>
    </citation>
    <scope>NUCLEOTIDE SEQUENCE [LARGE SCALE GENOMIC DNA]</scope>
    <source>
        <strain evidence="4 5">NRRL 13137</strain>
    </source>
</reference>
<feature type="region of interest" description="Disordered" evidence="2">
    <location>
        <begin position="1"/>
        <end position="21"/>
    </location>
</feature>
<feature type="region of interest" description="Disordered" evidence="2">
    <location>
        <begin position="209"/>
        <end position="230"/>
    </location>
</feature>
<gene>
    <name evidence="4" type="ORF">ANOM_004717</name>
</gene>
<feature type="domain" description="C2H2-type" evidence="3">
    <location>
        <begin position="174"/>
        <end position="209"/>
    </location>
</feature>
<dbReference type="InterPro" id="IPR013087">
    <property type="entry name" value="Znf_C2H2_type"/>
</dbReference>
<feature type="region of interest" description="Disordered" evidence="2">
    <location>
        <begin position="37"/>
        <end position="67"/>
    </location>
</feature>
<evidence type="ECO:0000313" key="5">
    <source>
        <dbReference type="Proteomes" id="UP000037505"/>
    </source>
</evidence>
<proteinExistence type="predicted"/>
<keyword evidence="5" id="KW-1185">Reference proteome</keyword>
<dbReference type="OrthoDB" id="654211at2759"/>
<comment type="caution">
    <text evidence="4">The sequence shown here is derived from an EMBL/GenBank/DDBJ whole genome shotgun (WGS) entry which is preliminary data.</text>
</comment>
<evidence type="ECO:0000256" key="2">
    <source>
        <dbReference type="SAM" id="MobiDB-lite"/>
    </source>
</evidence>
<evidence type="ECO:0000256" key="1">
    <source>
        <dbReference type="PROSITE-ProRule" id="PRU00042"/>
    </source>
</evidence>
<dbReference type="PROSITE" id="PS50157">
    <property type="entry name" value="ZINC_FINGER_C2H2_2"/>
    <property type="match status" value="1"/>
</dbReference>
<dbReference type="EMBL" id="JNOM01000119">
    <property type="protein sequence ID" value="KNG86355.1"/>
    <property type="molecule type" value="Genomic_DNA"/>
</dbReference>
<keyword evidence="1" id="KW-0862">Zinc</keyword>
<name>A0A0L1J3V1_ASPN3</name>
<sequence>MAESWMALPLFNRQDSPESSRDVLSMASTRRLSIDPSIQCGERDNSGEVNPHNLPGQLQLPADLNPGRVAPTTHLPDLTRRANPESRWMQCGELEVRGPDAVTCPFPGCKSTLQFTGSRELQRHYKQHFKRYFCRYPHCPQAGPGPEGRHPPTKRGFATRKDRARHEAKHDPRIQCPCLNERGERCSRMFSRIDNMRDHVRRIHNNSYDASQETHGTADANPDIDIHHEA</sequence>
<keyword evidence="1" id="KW-0863">Zinc-finger</keyword>
<dbReference type="STRING" id="1509407.A0A0L1J3V1"/>
<keyword evidence="1" id="KW-0479">Metal-binding</keyword>
<feature type="compositionally biased region" description="Basic and acidic residues" evidence="2">
    <location>
        <begin position="159"/>
        <end position="169"/>
    </location>
</feature>
<dbReference type="Proteomes" id="UP000037505">
    <property type="component" value="Unassembled WGS sequence"/>
</dbReference>
<accession>A0A0L1J3V1</accession>
<evidence type="ECO:0000259" key="3">
    <source>
        <dbReference type="PROSITE" id="PS50157"/>
    </source>
</evidence>
<protein>
    <submittedName>
        <fullName evidence="4">C2H2 type zinc finger domain protein</fullName>
    </submittedName>
</protein>
<organism evidence="4 5">
    <name type="scientific">Aspergillus nomiae NRRL (strain ATCC 15546 / NRRL 13137 / CBS 260.88 / M93)</name>
    <dbReference type="NCBI Taxonomy" id="1509407"/>
    <lineage>
        <taxon>Eukaryota</taxon>
        <taxon>Fungi</taxon>
        <taxon>Dikarya</taxon>
        <taxon>Ascomycota</taxon>
        <taxon>Pezizomycotina</taxon>
        <taxon>Eurotiomycetes</taxon>
        <taxon>Eurotiomycetidae</taxon>
        <taxon>Eurotiales</taxon>
        <taxon>Aspergillaceae</taxon>
        <taxon>Aspergillus</taxon>
        <taxon>Aspergillus subgen. Circumdati</taxon>
    </lineage>
</organism>
<dbReference type="GeneID" id="26806521"/>
<dbReference type="AlphaFoldDB" id="A0A0L1J3V1"/>
<dbReference type="RefSeq" id="XP_015407278.1">
    <property type="nucleotide sequence ID" value="XM_015549974.1"/>
</dbReference>
<feature type="region of interest" description="Disordered" evidence="2">
    <location>
        <begin position="142"/>
        <end position="169"/>
    </location>
</feature>
<evidence type="ECO:0000313" key="4">
    <source>
        <dbReference type="EMBL" id="KNG86355.1"/>
    </source>
</evidence>
<dbReference type="GO" id="GO:0008270">
    <property type="term" value="F:zinc ion binding"/>
    <property type="evidence" value="ECO:0007669"/>
    <property type="project" value="UniProtKB-KW"/>
</dbReference>
<dbReference type="SMART" id="SM00355">
    <property type="entry name" value="ZnF_C2H2"/>
    <property type="match status" value="3"/>
</dbReference>